<organism evidence="2 3">
    <name type="scientific">Phytophthora boehmeriae</name>
    <dbReference type="NCBI Taxonomy" id="109152"/>
    <lineage>
        <taxon>Eukaryota</taxon>
        <taxon>Sar</taxon>
        <taxon>Stramenopiles</taxon>
        <taxon>Oomycota</taxon>
        <taxon>Peronosporomycetes</taxon>
        <taxon>Peronosporales</taxon>
        <taxon>Peronosporaceae</taxon>
        <taxon>Phytophthora</taxon>
    </lineage>
</organism>
<sequence>MTKSNLHNGGKRYLRTEETLETDDIDSDEEERKAGVDITKVLIGPKIEKLNKAAVQAAKASTVERATAAKLAERSKILRKAIDKAMQSDKLTDAAFAIWNKQGVMASTLLRQLDPSLRAKYKPFLRSYNEYVQKALTTS</sequence>
<dbReference type="EMBL" id="JAGDFL010000172">
    <property type="protein sequence ID" value="KAG7396085.1"/>
    <property type="molecule type" value="Genomic_DNA"/>
</dbReference>
<comment type="caution">
    <text evidence="2">The sequence shown here is derived from an EMBL/GenBank/DDBJ whole genome shotgun (WGS) entry which is preliminary data.</text>
</comment>
<name>A0A8T1WRK8_9STRA</name>
<evidence type="ECO:0008006" key="4">
    <source>
        <dbReference type="Google" id="ProtNLM"/>
    </source>
</evidence>
<feature type="compositionally biased region" description="Acidic residues" evidence="1">
    <location>
        <begin position="19"/>
        <end position="29"/>
    </location>
</feature>
<feature type="region of interest" description="Disordered" evidence="1">
    <location>
        <begin position="1"/>
        <end position="31"/>
    </location>
</feature>
<dbReference type="AlphaFoldDB" id="A0A8T1WRK8"/>
<gene>
    <name evidence="2" type="ORF">PHYBOEH_002787</name>
</gene>
<proteinExistence type="predicted"/>
<protein>
    <recommendedName>
        <fullName evidence="4">RxLR effector protein</fullName>
    </recommendedName>
</protein>
<reference evidence="2" key="1">
    <citation type="submission" date="2021-02" db="EMBL/GenBank/DDBJ databases">
        <authorList>
            <person name="Palmer J.M."/>
        </authorList>
    </citation>
    <scope>NUCLEOTIDE SEQUENCE</scope>
    <source>
        <strain evidence="2">SCRP23</strain>
    </source>
</reference>
<evidence type="ECO:0000313" key="2">
    <source>
        <dbReference type="EMBL" id="KAG7396085.1"/>
    </source>
</evidence>
<dbReference type="GO" id="GO:0005576">
    <property type="term" value="C:extracellular region"/>
    <property type="evidence" value="ECO:0007669"/>
    <property type="project" value="UniProtKB-SubCell"/>
</dbReference>
<evidence type="ECO:0000313" key="3">
    <source>
        <dbReference type="Proteomes" id="UP000693981"/>
    </source>
</evidence>
<evidence type="ECO:0000256" key="1">
    <source>
        <dbReference type="SAM" id="MobiDB-lite"/>
    </source>
</evidence>
<keyword evidence="3" id="KW-1185">Reference proteome</keyword>
<dbReference type="Proteomes" id="UP000693981">
    <property type="component" value="Unassembled WGS sequence"/>
</dbReference>
<accession>A0A8T1WRK8</accession>